<dbReference type="InterPro" id="IPR029044">
    <property type="entry name" value="Nucleotide-diphossugar_trans"/>
</dbReference>
<dbReference type="Proteomes" id="UP000663865">
    <property type="component" value="Unassembled WGS sequence"/>
</dbReference>
<name>A0A821EFY8_9BILA</name>
<dbReference type="Proteomes" id="UP000663869">
    <property type="component" value="Unassembled WGS sequence"/>
</dbReference>
<evidence type="ECO:0000256" key="2">
    <source>
        <dbReference type="ARBA" id="ARBA00022679"/>
    </source>
</evidence>
<dbReference type="EMBL" id="CAJNYU010002403">
    <property type="protein sequence ID" value="CAF3549520.1"/>
    <property type="molecule type" value="Genomic_DNA"/>
</dbReference>
<dbReference type="InterPro" id="IPR002685">
    <property type="entry name" value="Glyco_trans_15"/>
</dbReference>
<dbReference type="PANTHER" id="PTHR31121">
    <property type="entry name" value="ALPHA-1,2 MANNOSYLTRANSFERASE KTR1"/>
    <property type="match status" value="1"/>
</dbReference>
<dbReference type="Proteomes" id="UP000663848">
    <property type="component" value="Unassembled WGS sequence"/>
</dbReference>
<sequence>MTSPISSVLRMVLIVLILVSVFLSYDVYRHAIHKRDPTTNSSNPASRGVIVSLIRSTNRSISLTINMVNSVIYFFPNNDSFPYPFLIFHDENLTPVMRQQILSCILQTKKPIEISFVLADFQTTVKPNQKSRSDKSIGYRLMCRFWTYDVFYHPAIIQGKYDYLMRMDDDSYFSDTIKKDPFLYMYSRKLDYMYRSTYNEPIKEIEPILRRFLNTAILRRDCIYNNFFVIRLKWFYESKPVQNFVRELMYDDLMLREYVGDGCAHSAMLQIDSQAKVEHVTNIPYGHNLHLMPSGQLHYQFHVVKGFNQELSKSCEQLTVIRGSRHELIRINLS</sequence>
<comment type="similarity">
    <text evidence="1">Belongs to the glycosyltransferase 15 family.</text>
</comment>
<dbReference type="Proteomes" id="UP000663838">
    <property type="component" value="Unassembled WGS sequence"/>
</dbReference>
<dbReference type="Proteomes" id="UP000663872">
    <property type="component" value="Unassembled WGS sequence"/>
</dbReference>
<dbReference type="EMBL" id="CAJNYV010002263">
    <property type="protein sequence ID" value="CAF3465984.1"/>
    <property type="molecule type" value="Genomic_DNA"/>
</dbReference>
<dbReference type="PANTHER" id="PTHR31121:SF6">
    <property type="entry name" value="ALPHA-1,2 MANNOSYLTRANSFERASE KTR1"/>
    <property type="match status" value="1"/>
</dbReference>
<dbReference type="Proteomes" id="UP000663862">
    <property type="component" value="Unassembled WGS sequence"/>
</dbReference>
<dbReference type="EMBL" id="CAJOBQ010000237">
    <property type="protein sequence ID" value="CAF4302778.1"/>
    <property type="molecule type" value="Genomic_DNA"/>
</dbReference>
<dbReference type="GO" id="GO:0000032">
    <property type="term" value="P:cell wall mannoprotein biosynthetic process"/>
    <property type="evidence" value="ECO:0007669"/>
    <property type="project" value="TreeGrafter"/>
</dbReference>
<evidence type="ECO:0000313" key="3">
    <source>
        <dbReference type="EMBL" id="CAF3301599.1"/>
    </source>
</evidence>
<dbReference type="GO" id="GO:0006487">
    <property type="term" value="P:protein N-linked glycosylation"/>
    <property type="evidence" value="ECO:0007669"/>
    <property type="project" value="TreeGrafter"/>
</dbReference>
<evidence type="ECO:0000313" key="4">
    <source>
        <dbReference type="EMBL" id="CAF3465984.1"/>
    </source>
</evidence>
<proteinExistence type="inferred from homology"/>
<comment type="caution">
    <text evidence="9">The sequence shown here is derived from an EMBL/GenBank/DDBJ whole genome shotgun (WGS) entry which is preliminary data.</text>
</comment>
<evidence type="ECO:0000313" key="10">
    <source>
        <dbReference type="EMBL" id="CAF4768384.1"/>
    </source>
</evidence>
<accession>A0A821EFY8</accession>
<evidence type="ECO:0000313" key="7">
    <source>
        <dbReference type="EMBL" id="CAF4302778.1"/>
    </source>
</evidence>
<dbReference type="GO" id="GO:0000026">
    <property type="term" value="F:alpha-1,2-mannosyltransferase activity"/>
    <property type="evidence" value="ECO:0007669"/>
    <property type="project" value="TreeGrafter"/>
</dbReference>
<dbReference type="Proteomes" id="UP000663873">
    <property type="component" value="Unassembled WGS sequence"/>
</dbReference>
<evidence type="ECO:0008006" key="13">
    <source>
        <dbReference type="Google" id="ProtNLM"/>
    </source>
</evidence>
<evidence type="ECO:0000313" key="5">
    <source>
        <dbReference type="EMBL" id="CAF3486316.1"/>
    </source>
</evidence>
<evidence type="ECO:0000313" key="11">
    <source>
        <dbReference type="Proteomes" id="UP000663848"/>
    </source>
</evidence>
<dbReference type="GO" id="GO:0016020">
    <property type="term" value="C:membrane"/>
    <property type="evidence" value="ECO:0007669"/>
    <property type="project" value="InterPro"/>
</dbReference>
<dbReference type="SUPFAM" id="SSF53448">
    <property type="entry name" value="Nucleotide-diphospho-sugar transferases"/>
    <property type="match status" value="1"/>
</dbReference>
<dbReference type="EMBL" id="CAJNYT010002674">
    <property type="protein sequence ID" value="CAF3486316.1"/>
    <property type="molecule type" value="Genomic_DNA"/>
</dbReference>
<reference evidence="9" key="1">
    <citation type="submission" date="2021-02" db="EMBL/GenBank/DDBJ databases">
        <authorList>
            <person name="Nowell W R."/>
        </authorList>
    </citation>
    <scope>NUCLEOTIDE SEQUENCE</scope>
</reference>
<evidence type="ECO:0000313" key="8">
    <source>
        <dbReference type="EMBL" id="CAF4414828.1"/>
    </source>
</evidence>
<dbReference type="GO" id="GO:0005794">
    <property type="term" value="C:Golgi apparatus"/>
    <property type="evidence" value="ECO:0007669"/>
    <property type="project" value="TreeGrafter"/>
</dbReference>
<dbReference type="EMBL" id="CAJOBR010001792">
    <property type="protein sequence ID" value="CAF4635766.1"/>
    <property type="molecule type" value="Genomic_DNA"/>
</dbReference>
<evidence type="ECO:0000313" key="12">
    <source>
        <dbReference type="Proteomes" id="UP000663873"/>
    </source>
</evidence>
<keyword evidence="2" id="KW-0808">Transferase</keyword>
<dbReference type="AlphaFoldDB" id="A0A821EFY8"/>
<dbReference type="OrthoDB" id="9995484at2759"/>
<dbReference type="Gene3D" id="3.90.550.10">
    <property type="entry name" value="Spore Coat Polysaccharide Biosynthesis Protein SpsA, Chain A"/>
    <property type="match status" value="1"/>
</dbReference>
<gene>
    <name evidence="6" type="ORF">FME351_LOCUS19410</name>
    <name evidence="5" type="ORF">GRG538_LOCUS16684</name>
    <name evidence="4" type="ORF">KIK155_LOCUS13453</name>
    <name evidence="9" type="ORF">QYT958_LOCUS13785</name>
    <name evidence="3" type="ORF">TIS948_LOCUS18396</name>
    <name evidence="10" type="ORF">TOA249_LOCUS21434</name>
    <name evidence="7" type="ORF">TSG867_LOCUS6369</name>
    <name evidence="8" type="ORF">UJA718_LOCUS20105</name>
</gene>
<dbReference type="EMBL" id="CAJOBP010003686">
    <property type="protein sequence ID" value="CAF4414828.1"/>
    <property type="molecule type" value="Genomic_DNA"/>
</dbReference>
<evidence type="ECO:0000313" key="6">
    <source>
        <dbReference type="EMBL" id="CAF3549520.1"/>
    </source>
</evidence>
<evidence type="ECO:0000313" key="9">
    <source>
        <dbReference type="EMBL" id="CAF4635766.1"/>
    </source>
</evidence>
<evidence type="ECO:0000256" key="1">
    <source>
        <dbReference type="ARBA" id="ARBA00007677"/>
    </source>
</evidence>
<organism evidence="9 11">
    <name type="scientific">Rotaria socialis</name>
    <dbReference type="NCBI Taxonomy" id="392032"/>
    <lineage>
        <taxon>Eukaryota</taxon>
        <taxon>Metazoa</taxon>
        <taxon>Spiralia</taxon>
        <taxon>Gnathifera</taxon>
        <taxon>Rotifera</taxon>
        <taxon>Eurotatoria</taxon>
        <taxon>Bdelloidea</taxon>
        <taxon>Philodinida</taxon>
        <taxon>Philodinidae</taxon>
        <taxon>Rotaria</taxon>
    </lineage>
</organism>
<dbReference type="EMBL" id="CAJNXB010003225">
    <property type="protein sequence ID" value="CAF3301599.1"/>
    <property type="molecule type" value="Genomic_DNA"/>
</dbReference>
<dbReference type="Proteomes" id="UP000663825">
    <property type="component" value="Unassembled WGS sequence"/>
</dbReference>
<dbReference type="EMBL" id="CAJOBS010001850">
    <property type="protein sequence ID" value="CAF4768384.1"/>
    <property type="molecule type" value="Genomic_DNA"/>
</dbReference>
<keyword evidence="12" id="KW-1185">Reference proteome</keyword>
<protein>
    <recommendedName>
        <fullName evidence="13">Hexosyltransferase</fullName>
    </recommendedName>
</protein>